<dbReference type="AlphaFoldDB" id="A0A8X7S611"/>
<feature type="domain" description="EF-hand" evidence="1">
    <location>
        <begin position="2"/>
        <end position="37"/>
    </location>
</feature>
<evidence type="ECO:0000313" key="2">
    <source>
        <dbReference type="EMBL" id="KAG2300327.1"/>
    </source>
</evidence>
<dbReference type="InterPro" id="IPR011992">
    <property type="entry name" value="EF-hand-dom_pair"/>
</dbReference>
<reference evidence="2 3" key="1">
    <citation type="submission" date="2020-02" db="EMBL/GenBank/DDBJ databases">
        <authorList>
            <person name="Ma Q."/>
            <person name="Huang Y."/>
            <person name="Song X."/>
            <person name="Pei D."/>
        </authorList>
    </citation>
    <scope>NUCLEOTIDE SEQUENCE [LARGE SCALE GENOMIC DNA]</scope>
    <source>
        <strain evidence="2">Sxm20200214</strain>
        <tissue evidence="2">Leaf</tissue>
    </source>
</reference>
<dbReference type="InterPro" id="IPR002048">
    <property type="entry name" value="EF_hand_dom"/>
</dbReference>
<sequence>MSAAKDFKEAFKKMDQYNNGEISWEELNFHGIRNRSPPMTMSQVDNMFGELEADGEDRVFGASKNLVNQLHHSSLPVKHEDVANKKLNKEVSVLKVDDNAKNIENQLETPKIPLVVEEKSFKELED</sequence>
<dbReference type="Gene3D" id="1.10.238.10">
    <property type="entry name" value="EF-hand"/>
    <property type="match status" value="1"/>
</dbReference>
<name>A0A8X7S611_BRACI</name>
<dbReference type="GO" id="GO:0005509">
    <property type="term" value="F:calcium ion binding"/>
    <property type="evidence" value="ECO:0007669"/>
    <property type="project" value="InterPro"/>
</dbReference>
<comment type="caution">
    <text evidence="2">The sequence shown here is derived from an EMBL/GenBank/DDBJ whole genome shotgun (WGS) entry which is preliminary data.</text>
</comment>
<keyword evidence="3" id="KW-1185">Reference proteome</keyword>
<protein>
    <recommendedName>
        <fullName evidence="1">EF-hand domain-containing protein</fullName>
    </recommendedName>
</protein>
<gene>
    <name evidence="2" type="ORF">Bca52824_036799</name>
</gene>
<dbReference type="Proteomes" id="UP000886595">
    <property type="component" value="Unassembled WGS sequence"/>
</dbReference>
<accession>A0A8X7S611</accession>
<dbReference type="EMBL" id="JAAMPC010000008">
    <property type="protein sequence ID" value="KAG2300327.1"/>
    <property type="molecule type" value="Genomic_DNA"/>
</dbReference>
<dbReference type="PROSITE" id="PS50222">
    <property type="entry name" value="EF_HAND_2"/>
    <property type="match status" value="1"/>
</dbReference>
<proteinExistence type="predicted"/>
<dbReference type="OrthoDB" id="1093567at2759"/>
<dbReference type="SUPFAM" id="SSF47473">
    <property type="entry name" value="EF-hand"/>
    <property type="match status" value="1"/>
</dbReference>
<evidence type="ECO:0000313" key="3">
    <source>
        <dbReference type="Proteomes" id="UP000886595"/>
    </source>
</evidence>
<organism evidence="2 3">
    <name type="scientific">Brassica carinata</name>
    <name type="common">Ethiopian mustard</name>
    <name type="synonym">Abyssinian cabbage</name>
    <dbReference type="NCBI Taxonomy" id="52824"/>
    <lineage>
        <taxon>Eukaryota</taxon>
        <taxon>Viridiplantae</taxon>
        <taxon>Streptophyta</taxon>
        <taxon>Embryophyta</taxon>
        <taxon>Tracheophyta</taxon>
        <taxon>Spermatophyta</taxon>
        <taxon>Magnoliopsida</taxon>
        <taxon>eudicotyledons</taxon>
        <taxon>Gunneridae</taxon>
        <taxon>Pentapetalae</taxon>
        <taxon>rosids</taxon>
        <taxon>malvids</taxon>
        <taxon>Brassicales</taxon>
        <taxon>Brassicaceae</taxon>
        <taxon>Brassiceae</taxon>
        <taxon>Brassica</taxon>
    </lineage>
</organism>
<evidence type="ECO:0000259" key="1">
    <source>
        <dbReference type="PROSITE" id="PS50222"/>
    </source>
</evidence>